<dbReference type="EMBL" id="BDGG01000021">
    <property type="protein sequence ID" value="GAV09162.1"/>
    <property type="molecule type" value="Genomic_DNA"/>
</dbReference>
<dbReference type="SMART" id="SM00049">
    <property type="entry name" value="DEP"/>
    <property type="match status" value="1"/>
</dbReference>
<dbReference type="SUPFAM" id="SSF46785">
    <property type="entry name" value="Winged helix' DNA-binding domain"/>
    <property type="match status" value="1"/>
</dbReference>
<dbReference type="Pfam" id="PF00610">
    <property type="entry name" value="DEP"/>
    <property type="match status" value="1"/>
</dbReference>
<dbReference type="InterPro" id="IPR000591">
    <property type="entry name" value="DEP_dom"/>
</dbReference>
<dbReference type="PROSITE" id="PS50186">
    <property type="entry name" value="DEP"/>
    <property type="match status" value="1"/>
</dbReference>
<dbReference type="STRING" id="947166.A0A1D1W6X0"/>
<protein>
    <recommendedName>
        <fullName evidence="1">DEP domain-containing protein</fullName>
    </recommendedName>
</protein>
<dbReference type="InterPro" id="IPR036390">
    <property type="entry name" value="WH_DNA-bd_sf"/>
</dbReference>
<organism evidence="2 3">
    <name type="scientific">Ramazzottius varieornatus</name>
    <name type="common">Water bear</name>
    <name type="synonym">Tardigrade</name>
    <dbReference type="NCBI Taxonomy" id="947166"/>
    <lineage>
        <taxon>Eukaryota</taxon>
        <taxon>Metazoa</taxon>
        <taxon>Ecdysozoa</taxon>
        <taxon>Tardigrada</taxon>
        <taxon>Eutardigrada</taxon>
        <taxon>Parachela</taxon>
        <taxon>Hypsibioidea</taxon>
        <taxon>Ramazzottiidae</taxon>
        <taxon>Ramazzottius</taxon>
    </lineage>
</organism>
<accession>A0A1D1W6X0</accession>
<comment type="caution">
    <text evidence="2">The sequence shown here is derived from an EMBL/GenBank/DDBJ whole genome shotgun (WGS) entry which is preliminary data.</text>
</comment>
<dbReference type="AlphaFoldDB" id="A0A1D1W6X0"/>
<name>A0A1D1W6X0_RAMVA</name>
<evidence type="ECO:0000259" key="1">
    <source>
        <dbReference type="PROSITE" id="PS50186"/>
    </source>
</evidence>
<gene>
    <name evidence="2" type="primary">RvY_18754-1</name>
    <name evidence="2" type="synonym">RvY_18754.1</name>
    <name evidence="2" type="ORF">RvY_18754</name>
</gene>
<dbReference type="PANTHER" id="PTHR16206:SF4">
    <property type="entry name" value="PROTEIN LET-99"/>
    <property type="match status" value="1"/>
</dbReference>
<evidence type="ECO:0000313" key="3">
    <source>
        <dbReference type="Proteomes" id="UP000186922"/>
    </source>
</evidence>
<dbReference type="OrthoDB" id="10064772at2759"/>
<dbReference type="GO" id="GO:0035556">
    <property type="term" value="P:intracellular signal transduction"/>
    <property type="evidence" value="ECO:0007669"/>
    <property type="project" value="InterPro"/>
</dbReference>
<dbReference type="Proteomes" id="UP000186922">
    <property type="component" value="Unassembled WGS sequence"/>
</dbReference>
<reference evidence="2 3" key="1">
    <citation type="journal article" date="2016" name="Nat. Commun.">
        <title>Extremotolerant tardigrade genome and improved radiotolerance of human cultured cells by tardigrade-unique protein.</title>
        <authorList>
            <person name="Hashimoto T."/>
            <person name="Horikawa D.D."/>
            <person name="Saito Y."/>
            <person name="Kuwahara H."/>
            <person name="Kozuka-Hata H."/>
            <person name="Shin-I T."/>
            <person name="Minakuchi Y."/>
            <person name="Ohishi K."/>
            <person name="Motoyama A."/>
            <person name="Aizu T."/>
            <person name="Enomoto A."/>
            <person name="Kondo K."/>
            <person name="Tanaka S."/>
            <person name="Hara Y."/>
            <person name="Koshikawa S."/>
            <person name="Sagara H."/>
            <person name="Miura T."/>
            <person name="Yokobori S."/>
            <person name="Miyagawa K."/>
            <person name="Suzuki Y."/>
            <person name="Kubo T."/>
            <person name="Oyama M."/>
            <person name="Kohara Y."/>
            <person name="Fujiyama A."/>
            <person name="Arakawa K."/>
            <person name="Katayama T."/>
            <person name="Toyoda A."/>
            <person name="Kunieda T."/>
        </authorList>
    </citation>
    <scope>NUCLEOTIDE SEQUENCE [LARGE SCALE GENOMIC DNA]</scope>
    <source>
        <strain evidence="2 3">YOKOZUNA-1</strain>
    </source>
</reference>
<proteinExistence type="predicted"/>
<feature type="domain" description="DEP" evidence="1">
    <location>
        <begin position="23"/>
        <end position="110"/>
    </location>
</feature>
<evidence type="ECO:0000313" key="2">
    <source>
        <dbReference type="EMBL" id="GAV09162.1"/>
    </source>
</evidence>
<dbReference type="PANTHER" id="PTHR16206">
    <property type="entry name" value="DEP DOMAIN-CONTAINING"/>
    <property type="match status" value="1"/>
</dbReference>
<keyword evidence="3" id="KW-1185">Reference proteome</keyword>
<sequence length="647" mass="72381">MEKIQHGSPFRATRLWNMVATDFTTNMPIRNHRKKLQKYDNCFMASDAVDWMEEYLKRNPNFSDRSTREIAVKMLDRLYQHQAFEAVGKEACSNGSLSFKSDSTLYRFSARADKAIRPLSSYNGHNTKPASSFSAENSLEKKVTAEDVWLNEFFTDLAKLLRLDSAADIVASIDVNHVIANTLNSSQSSHNKKEAIPDFVRSAIDALERWPDTPKGVPCTPGFERCLLHVVEAWLRGLEKPLISLPVAELLKKSFELLMPSSEKRDSMAVDSSSSVESFMLDILKGANRRCSFPDVCLETAFAGTIPETRLVRKRPRSSSLFPNMENAGLALNGSMSGECRSESADCIMKKTEVCERCGSFSSATSTVHRSSFPGAVVLDGVGDSVSLEKLNPGYRDDSYGEVESGDQYFTPIGKGLPEIDWSGFQLPISPSCPELVRSIQLILLAENPKNLGQLDVLLSMFEQIFKSNQLHFSENLTTQDFVTHCFAPIILEEVGAALGVRLLSFMILHRAEISQPVEGFRAKVEMIMKTHGIEAAFCKRITTSEYQAQKNAHLHQHMTQLLNNIVTDTVMDLKEKRKRLLLFQKSYPDVYADRFTNSTSEESILAACVTENKPKPRLAMFKSLRSAARDSFHIARGLSLTGHPVE</sequence>
<dbReference type="InterPro" id="IPR036388">
    <property type="entry name" value="WH-like_DNA-bd_sf"/>
</dbReference>
<dbReference type="Gene3D" id="1.10.10.10">
    <property type="entry name" value="Winged helix-like DNA-binding domain superfamily/Winged helix DNA-binding domain"/>
    <property type="match status" value="1"/>
</dbReference>